<keyword evidence="3" id="KW-1185">Reference proteome</keyword>
<sequence length="186" mass="20172">MIIIRAKATTTRGLARSKLCRHDLQAARPSCNNSRLLLRVASSTIILHTIASEPFLHCCTASRCNTGLCQPHFPSSGPTSFPPDEPPASHKLCQPRHPIIPRQKAQNHNQTFPASPTSAAGNGSPKPTPTPPTLNPPPTPSKLYDTNPCNPMPITIGTRDTSDLKQKVRHQSSQFRAHAPSFPSEP</sequence>
<dbReference type="VEuPathDB" id="FungiDB:JI435_065320"/>
<dbReference type="AlphaFoldDB" id="A0A7U2FA28"/>
<dbReference type="Proteomes" id="UP000663193">
    <property type="component" value="Chromosome 9"/>
</dbReference>
<evidence type="ECO:0000256" key="1">
    <source>
        <dbReference type="SAM" id="MobiDB-lite"/>
    </source>
</evidence>
<proteinExistence type="predicted"/>
<feature type="compositionally biased region" description="Polar residues" evidence="1">
    <location>
        <begin position="104"/>
        <end position="120"/>
    </location>
</feature>
<protein>
    <submittedName>
        <fullName evidence="2">Uncharacterized protein</fullName>
    </submittedName>
</protein>
<dbReference type="EMBL" id="CP069031">
    <property type="protein sequence ID" value="QRC99199.1"/>
    <property type="molecule type" value="Genomic_DNA"/>
</dbReference>
<name>A0A7U2FA28_PHANO</name>
<feature type="compositionally biased region" description="Pro residues" evidence="1">
    <location>
        <begin position="126"/>
        <end position="140"/>
    </location>
</feature>
<evidence type="ECO:0000313" key="2">
    <source>
        <dbReference type="EMBL" id="QRC99199.1"/>
    </source>
</evidence>
<accession>A0A7U2FA28</accession>
<gene>
    <name evidence="2" type="ORF">JI435_065320</name>
</gene>
<reference evidence="3" key="1">
    <citation type="journal article" date="2021" name="BMC Genomics">
        <title>Chromosome-level genome assembly and manually-curated proteome of model necrotroph Parastagonospora nodorum Sn15 reveals a genome-wide trove of candidate effector homologs, and redundancy of virulence-related functions within an accessory chromosome.</title>
        <authorList>
            <person name="Bertazzoni S."/>
            <person name="Jones D.A.B."/>
            <person name="Phan H.T."/>
            <person name="Tan K.-C."/>
            <person name="Hane J.K."/>
        </authorList>
    </citation>
    <scope>NUCLEOTIDE SEQUENCE [LARGE SCALE GENOMIC DNA]</scope>
    <source>
        <strain evidence="3">SN15 / ATCC MYA-4574 / FGSC 10173)</strain>
    </source>
</reference>
<organism evidence="2 3">
    <name type="scientific">Phaeosphaeria nodorum (strain SN15 / ATCC MYA-4574 / FGSC 10173)</name>
    <name type="common">Glume blotch fungus</name>
    <name type="synonym">Parastagonospora nodorum</name>
    <dbReference type="NCBI Taxonomy" id="321614"/>
    <lineage>
        <taxon>Eukaryota</taxon>
        <taxon>Fungi</taxon>
        <taxon>Dikarya</taxon>
        <taxon>Ascomycota</taxon>
        <taxon>Pezizomycotina</taxon>
        <taxon>Dothideomycetes</taxon>
        <taxon>Pleosporomycetidae</taxon>
        <taxon>Pleosporales</taxon>
        <taxon>Pleosporineae</taxon>
        <taxon>Phaeosphaeriaceae</taxon>
        <taxon>Parastagonospora</taxon>
    </lineage>
</organism>
<feature type="region of interest" description="Disordered" evidence="1">
    <location>
        <begin position="74"/>
        <end position="186"/>
    </location>
</feature>
<evidence type="ECO:0000313" key="3">
    <source>
        <dbReference type="Proteomes" id="UP000663193"/>
    </source>
</evidence>